<evidence type="ECO:0000256" key="5">
    <source>
        <dbReference type="ARBA" id="ARBA00023054"/>
    </source>
</evidence>
<evidence type="ECO:0000313" key="11">
    <source>
        <dbReference type="EMBL" id="KAF8754753.1"/>
    </source>
</evidence>
<comment type="caution">
    <text evidence="11">The sequence shown here is derived from an EMBL/GenBank/DDBJ whole genome shotgun (WGS) entry which is preliminary data.</text>
</comment>
<dbReference type="Gene3D" id="1.20.58.70">
    <property type="match status" value="1"/>
</dbReference>
<dbReference type="FunFam" id="1.20.58.70:FF:000008">
    <property type="entry name" value="Syntaxin family protein"/>
    <property type="match status" value="1"/>
</dbReference>
<name>A0A8H7IBY7_9AGAM</name>
<dbReference type="GO" id="GO:0005886">
    <property type="term" value="C:plasma membrane"/>
    <property type="evidence" value="ECO:0007669"/>
    <property type="project" value="TreeGrafter"/>
</dbReference>
<dbReference type="PANTHER" id="PTHR19957:SF307">
    <property type="entry name" value="PROTEIN SSO1-RELATED"/>
    <property type="match status" value="1"/>
</dbReference>
<evidence type="ECO:0000256" key="6">
    <source>
        <dbReference type="ARBA" id="ARBA00023136"/>
    </source>
</evidence>
<dbReference type="AlphaFoldDB" id="A0A8H7IBY7"/>
<organism evidence="11 12">
    <name type="scientific">Rhizoctonia solani</name>
    <dbReference type="NCBI Taxonomy" id="456999"/>
    <lineage>
        <taxon>Eukaryota</taxon>
        <taxon>Fungi</taxon>
        <taxon>Dikarya</taxon>
        <taxon>Basidiomycota</taxon>
        <taxon>Agaricomycotina</taxon>
        <taxon>Agaricomycetes</taxon>
        <taxon>Cantharellales</taxon>
        <taxon>Ceratobasidiaceae</taxon>
        <taxon>Rhizoctonia</taxon>
    </lineage>
</organism>
<proteinExistence type="inferred from homology"/>
<evidence type="ECO:0000256" key="1">
    <source>
        <dbReference type="ARBA" id="ARBA00004211"/>
    </source>
</evidence>
<dbReference type="PROSITE" id="PS00914">
    <property type="entry name" value="SYNTAXIN"/>
    <property type="match status" value="1"/>
</dbReference>
<dbReference type="GO" id="GO:0005484">
    <property type="term" value="F:SNAP receptor activity"/>
    <property type="evidence" value="ECO:0007669"/>
    <property type="project" value="InterPro"/>
</dbReference>
<feature type="region of interest" description="Disordered" evidence="8">
    <location>
        <begin position="18"/>
        <end position="56"/>
    </location>
</feature>
<dbReference type="EMBL" id="JACYCF010000010">
    <property type="protein sequence ID" value="KAF8754753.1"/>
    <property type="molecule type" value="Genomic_DNA"/>
</dbReference>
<feature type="compositionally biased region" description="Basic and acidic residues" evidence="8">
    <location>
        <begin position="22"/>
        <end position="33"/>
    </location>
</feature>
<dbReference type="InterPro" id="IPR010989">
    <property type="entry name" value="SNARE"/>
</dbReference>
<dbReference type="GO" id="GO:0048278">
    <property type="term" value="P:vesicle docking"/>
    <property type="evidence" value="ECO:0007669"/>
    <property type="project" value="TreeGrafter"/>
</dbReference>
<evidence type="ECO:0000259" key="10">
    <source>
        <dbReference type="PROSITE" id="PS50192"/>
    </source>
</evidence>
<dbReference type="InterPro" id="IPR045242">
    <property type="entry name" value="Syntaxin"/>
</dbReference>
<dbReference type="GO" id="GO:0006906">
    <property type="term" value="P:vesicle fusion"/>
    <property type="evidence" value="ECO:0007669"/>
    <property type="project" value="TreeGrafter"/>
</dbReference>
<reference evidence="11" key="1">
    <citation type="submission" date="2020-09" db="EMBL/GenBank/DDBJ databases">
        <title>Comparative genome analyses of four rice-infecting Rhizoctonia solani isolates reveal extensive enrichment of homogalacturonan modification genes.</title>
        <authorList>
            <person name="Lee D.-Y."/>
            <person name="Jeon J."/>
            <person name="Kim K.-T."/>
            <person name="Cheong K."/>
            <person name="Song H."/>
            <person name="Choi G."/>
            <person name="Ko J."/>
            <person name="Opiyo S.O."/>
            <person name="Zuo S."/>
            <person name="Madhav S."/>
            <person name="Lee Y.-H."/>
            <person name="Wang G.-L."/>
        </authorList>
    </citation>
    <scope>NUCLEOTIDE SEQUENCE</scope>
    <source>
        <strain evidence="11">AG1-IA B2</strain>
    </source>
</reference>
<keyword evidence="4 9" id="KW-1133">Transmembrane helix</keyword>
<keyword evidence="6 9" id="KW-0472">Membrane</keyword>
<dbReference type="SUPFAM" id="SSF47661">
    <property type="entry name" value="t-snare proteins"/>
    <property type="match status" value="1"/>
</dbReference>
<dbReference type="SMART" id="SM00397">
    <property type="entry name" value="t_SNARE"/>
    <property type="match status" value="1"/>
</dbReference>
<dbReference type="InterPro" id="IPR006012">
    <property type="entry name" value="Syntaxin/epimorphin_CS"/>
</dbReference>
<dbReference type="GO" id="GO:0012505">
    <property type="term" value="C:endomembrane system"/>
    <property type="evidence" value="ECO:0007669"/>
    <property type="project" value="TreeGrafter"/>
</dbReference>
<dbReference type="InterPro" id="IPR000727">
    <property type="entry name" value="T_SNARE_dom"/>
</dbReference>
<evidence type="ECO:0000256" key="8">
    <source>
        <dbReference type="SAM" id="MobiDB-lite"/>
    </source>
</evidence>
<dbReference type="GO" id="GO:0031201">
    <property type="term" value="C:SNARE complex"/>
    <property type="evidence" value="ECO:0007669"/>
    <property type="project" value="TreeGrafter"/>
</dbReference>
<dbReference type="CDD" id="cd15849">
    <property type="entry name" value="SNARE_Sso1"/>
    <property type="match status" value="1"/>
</dbReference>
<comment type="subcellular location">
    <subcellularLocation>
        <location evidence="1">Membrane</location>
        <topology evidence="1">Single-pass type IV membrane protein</topology>
    </subcellularLocation>
</comment>
<dbReference type="Pfam" id="PF00804">
    <property type="entry name" value="Syntaxin"/>
    <property type="match status" value="1"/>
</dbReference>
<comment type="similarity">
    <text evidence="2 7">Belongs to the syntaxin family.</text>
</comment>
<dbReference type="GO" id="GO:0006886">
    <property type="term" value="P:intracellular protein transport"/>
    <property type="evidence" value="ECO:0007669"/>
    <property type="project" value="InterPro"/>
</dbReference>
<dbReference type="GO" id="GO:0000149">
    <property type="term" value="F:SNARE binding"/>
    <property type="evidence" value="ECO:0007669"/>
    <property type="project" value="TreeGrafter"/>
</dbReference>
<feature type="domain" description="T-SNARE coiled-coil homology" evidence="10">
    <location>
        <begin position="231"/>
        <end position="293"/>
    </location>
</feature>
<dbReference type="GO" id="GO:0006887">
    <property type="term" value="P:exocytosis"/>
    <property type="evidence" value="ECO:0007669"/>
    <property type="project" value="TreeGrafter"/>
</dbReference>
<evidence type="ECO:0000256" key="7">
    <source>
        <dbReference type="RuleBase" id="RU003858"/>
    </source>
</evidence>
<evidence type="ECO:0000313" key="12">
    <source>
        <dbReference type="Proteomes" id="UP000614334"/>
    </source>
</evidence>
<dbReference type="SMART" id="SM00503">
    <property type="entry name" value="SynN"/>
    <property type="match status" value="1"/>
</dbReference>
<dbReference type="PROSITE" id="PS50192">
    <property type="entry name" value="T_SNARE"/>
    <property type="match status" value="1"/>
</dbReference>
<feature type="transmembrane region" description="Helical" evidence="9">
    <location>
        <begin position="308"/>
        <end position="330"/>
    </location>
</feature>
<protein>
    <submittedName>
        <fullName evidence="11">Syntaxin</fullName>
    </submittedName>
</protein>
<gene>
    <name evidence="11" type="ORF">RHS01_06012</name>
</gene>
<evidence type="ECO:0000256" key="9">
    <source>
        <dbReference type="SAM" id="Phobius"/>
    </source>
</evidence>
<dbReference type="Proteomes" id="UP000614334">
    <property type="component" value="Unassembled WGS sequence"/>
</dbReference>
<evidence type="ECO:0000256" key="2">
    <source>
        <dbReference type="ARBA" id="ARBA00009063"/>
    </source>
</evidence>
<dbReference type="PANTHER" id="PTHR19957">
    <property type="entry name" value="SYNTAXIN"/>
    <property type="match status" value="1"/>
</dbReference>
<dbReference type="Pfam" id="PF05739">
    <property type="entry name" value="SNARE"/>
    <property type="match status" value="1"/>
</dbReference>
<evidence type="ECO:0000256" key="4">
    <source>
        <dbReference type="ARBA" id="ARBA00022989"/>
    </source>
</evidence>
<evidence type="ECO:0000256" key="3">
    <source>
        <dbReference type="ARBA" id="ARBA00022692"/>
    </source>
</evidence>
<keyword evidence="3 9" id="KW-0812">Transmembrane</keyword>
<accession>A0A8H7IBY7</accession>
<keyword evidence="5" id="KW-0175">Coiled coil</keyword>
<dbReference type="InterPro" id="IPR006011">
    <property type="entry name" value="Syntaxin_N"/>
</dbReference>
<sequence length="339" mass="38401">MAPAPSRLGQASWTAAGAVARQHQDSTKLHSDCPRNAGTNGRKVPSPPLLRPTTHRPHLPLVTYKMATDRLAALRITALQDLIHSYRDNITRISNLHSRSLTVTDDESLRHTTSELDAVASQTHDLSAQIKQRIQLLEANRGKVQGRDKEAWIQQTNVVKSRFVTAIQEYQQAEQQYRQRSRQRVERQVRIVKPDATQQEIESVVNNDQGAQVFSQALMSSNRYGESRLAYREVQARHDDIKKIEKTLTELAQLFSDMSVMVAQQDETIDAIETHAVQADKAMEQGLQETDKAVDHARAARKKRWICFWISVAILCVIAIILAVVLTQVIPKNNNNRRR</sequence>